<reference evidence="1 2" key="2">
    <citation type="journal article" date="2012" name="PLoS ONE">
        <title>An ancient pathway combining carbon dioxide fixation with the generation and utilization of a sodium ion gradient for ATP synthesis.</title>
        <authorList>
            <person name="Poehlein A."/>
            <person name="Schmidt S."/>
            <person name="Kaster A.K."/>
            <person name="Goenrich M."/>
            <person name="Vollmers J."/>
            <person name="Thurmer A."/>
            <person name="Bertsch J."/>
            <person name="Schuchmann K."/>
            <person name="Voigt B."/>
            <person name="Hecker M."/>
            <person name="Daniel R."/>
            <person name="Thauer R.K."/>
            <person name="Gottschalk G."/>
            <person name="Muller V."/>
        </authorList>
    </citation>
    <scope>NUCLEOTIDE SEQUENCE [LARGE SCALE GENOMIC DNA]</scope>
    <source>
        <strain evidence="2">ATCC 29683 / DSM 1030 / JCM 2381 / KCTC 1655 / WB1</strain>
    </source>
</reference>
<dbReference type="InterPro" id="IPR011051">
    <property type="entry name" value="RmlC_Cupin_sf"/>
</dbReference>
<dbReference type="STRING" id="931626.Awo_c18510"/>
<evidence type="ECO:0008006" key="3">
    <source>
        <dbReference type="Google" id="ProtNLM"/>
    </source>
</evidence>
<sequence length="150" mass="17301">MLDNAEAGKTSKYVVQELQDPNMGSKEFQEMYKRFSNRILWMDSNVVEGAFQMNTAWYFAVPDNDPVFEEHSHNSDEIIGFYSGDPNHPYDLGGELEVAIDGEWRKITKSTMLFIPAGTKHMPLRILKVDRPIFHFSVVTEPQYDGTSYR</sequence>
<organism evidence="1 2">
    <name type="scientific">Acetobacterium woodii (strain ATCC 29683 / DSM 1030 / JCM 2381 / KCTC 1655 / WB1)</name>
    <dbReference type="NCBI Taxonomy" id="931626"/>
    <lineage>
        <taxon>Bacteria</taxon>
        <taxon>Bacillati</taxon>
        <taxon>Bacillota</taxon>
        <taxon>Clostridia</taxon>
        <taxon>Eubacteriales</taxon>
        <taxon>Eubacteriaceae</taxon>
        <taxon>Acetobacterium</taxon>
    </lineage>
</organism>
<dbReference type="KEGG" id="awo:Awo_c18510"/>
<dbReference type="SUPFAM" id="SSF51182">
    <property type="entry name" value="RmlC-like cupins"/>
    <property type="match status" value="1"/>
</dbReference>
<protein>
    <recommendedName>
        <fullName evidence="3">Cupin 2 conserved barrel domain-containing protein</fullName>
    </recommendedName>
</protein>
<dbReference type="Proteomes" id="UP000007177">
    <property type="component" value="Chromosome"/>
</dbReference>
<dbReference type="OrthoDB" id="3034782at2"/>
<gene>
    <name evidence="1" type="ordered locus">Awo_c18510</name>
</gene>
<dbReference type="RefSeq" id="WP_014356230.1">
    <property type="nucleotide sequence ID" value="NC_016894.1"/>
</dbReference>
<reference evidence="2" key="1">
    <citation type="submission" date="2011-07" db="EMBL/GenBank/DDBJ databases">
        <title>Complete genome sequence of Acetobacterium woodii.</title>
        <authorList>
            <person name="Poehlein A."/>
            <person name="Schmidt S."/>
            <person name="Kaster A.-K."/>
            <person name="Goenrich M."/>
            <person name="Vollmers J."/>
            <person name="Thuermer A."/>
            <person name="Gottschalk G."/>
            <person name="Thauer R.K."/>
            <person name="Daniel R."/>
            <person name="Mueller V."/>
        </authorList>
    </citation>
    <scope>NUCLEOTIDE SEQUENCE [LARGE SCALE GENOMIC DNA]</scope>
    <source>
        <strain evidence="2">ATCC 29683 / DSM 1030 / JCM 2381 / KCTC 1655 / WB1</strain>
    </source>
</reference>
<dbReference type="eggNOG" id="COG1917">
    <property type="taxonomic scope" value="Bacteria"/>
</dbReference>
<accession>H6LJ67</accession>
<dbReference type="AlphaFoldDB" id="H6LJ67"/>
<dbReference type="HOGENOM" id="CLU_1736542_0_0_9"/>
<name>H6LJ67_ACEWD</name>
<dbReference type="EMBL" id="CP002987">
    <property type="protein sequence ID" value="AFA48630.1"/>
    <property type="molecule type" value="Genomic_DNA"/>
</dbReference>
<proteinExistence type="predicted"/>
<dbReference type="InterPro" id="IPR014710">
    <property type="entry name" value="RmlC-like_jellyroll"/>
</dbReference>
<keyword evidence="2" id="KW-1185">Reference proteome</keyword>
<dbReference type="Gene3D" id="2.60.120.10">
    <property type="entry name" value="Jelly Rolls"/>
    <property type="match status" value="1"/>
</dbReference>
<evidence type="ECO:0000313" key="1">
    <source>
        <dbReference type="EMBL" id="AFA48630.1"/>
    </source>
</evidence>
<evidence type="ECO:0000313" key="2">
    <source>
        <dbReference type="Proteomes" id="UP000007177"/>
    </source>
</evidence>